<proteinExistence type="predicted"/>
<dbReference type="EMBL" id="BGZK01002686">
    <property type="protein sequence ID" value="GBP95821.1"/>
    <property type="molecule type" value="Genomic_DNA"/>
</dbReference>
<reference evidence="2 3" key="1">
    <citation type="journal article" date="2019" name="Commun. Biol.">
        <title>The bagworm genome reveals a unique fibroin gene that provides high tensile strength.</title>
        <authorList>
            <person name="Kono N."/>
            <person name="Nakamura H."/>
            <person name="Ohtoshi R."/>
            <person name="Tomita M."/>
            <person name="Numata K."/>
            <person name="Arakawa K."/>
        </authorList>
    </citation>
    <scope>NUCLEOTIDE SEQUENCE [LARGE SCALE GENOMIC DNA]</scope>
</reference>
<accession>A0A4C2A4E0</accession>
<comment type="caution">
    <text evidence="2">The sequence shown here is derived from an EMBL/GenBank/DDBJ whole genome shotgun (WGS) entry which is preliminary data.</text>
</comment>
<evidence type="ECO:0000313" key="2">
    <source>
        <dbReference type="EMBL" id="GBP95821.1"/>
    </source>
</evidence>
<sequence length="151" mass="16872">MEGHMPVHFGLTAHIVDDFVVHNVDERPSRNSSLRLIRPRLNSGNQLLKSRPKVDPDDNTCRSKRDEIENTEPAPPRAAVEKPFLLSDGSKDSLCCTIYPTTGGEDTEWPEEREMPTDLPDGVSSTATSDEIPIVSIEQNRLVNPFHPDND</sequence>
<protein>
    <submittedName>
        <fullName evidence="2">Uncharacterized protein</fullName>
    </submittedName>
</protein>
<feature type="region of interest" description="Disordered" evidence="1">
    <location>
        <begin position="41"/>
        <end position="84"/>
    </location>
</feature>
<keyword evidence="3" id="KW-1185">Reference proteome</keyword>
<dbReference type="OrthoDB" id="10586186at2759"/>
<gene>
    <name evidence="2" type="ORF">EVAR_60628_1</name>
</gene>
<evidence type="ECO:0000256" key="1">
    <source>
        <dbReference type="SAM" id="MobiDB-lite"/>
    </source>
</evidence>
<dbReference type="AlphaFoldDB" id="A0A4C2A4E0"/>
<feature type="compositionally biased region" description="Basic and acidic residues" evidence="1">
    <location>
        <begin position="52"/>
        <end position="68"/>
    </location>
</feature>
<dbReference type="Proteomes" id="UP000299102">
    <property type="component" value="Unassembled WGS sequence"/>
</dbReference>
<name>A0A4C2A4E0_EUMVA</name>
<feature type="region of interest" description="Disordered" evidence="1">
    <location>
        <begin position="96"/>
        <end position="151"/>
    </location>
</feature>
<evidence type="ECO:0000313" key="3">
    <source>
        <dbReference type="Proteomes" id="UP000299102"/>
    </source>
</evidence>
<organism evidence="2 3">
    <name type="scientific">Eumeta variegata</name>
    <name type="common">Bagworm moth</name>
    <name type="synonym">Eumeta japonica</name>
    <dbReference type="NCBI Taxonomy" id="151549"/>
    <lineage>
        <taxon>Eukaryota</taxon>
        <taxon>Metazoa</taxon>
        <taxon>Ecdysozoa</taxon>
        <taxon>Arthropoda</taxon>
        <taxon>Hexapoda</taxon>
        <taxon>Insecta</taxon>
        <taxon>Pterygota</taxon>
        <taxon>Neoptera</taxon>
        <taxon>Endopterygota</taxon>
        <taxon>Lepidoptera</taxon>
        <taxon>Glossata</taxon>
        <taxon>Ditrysia</taxon>
        <taxon>Tineoidea</taxon>
        <taxon>Psychidae</taxon>
        <taxon>Oiketicinae</taxon>
        <taxon>Eumeta</taxon>
    </lineage>
</organism>